<dbReference type="Proteomes" id="UP001386955">
    <property type="component" value="Unassembled WGS sequence"/>
</dbReference>
<name>A0AAN9NW68_PSOTE</name>
<reference evidence="1 2" key="1">
    <citation type="submission" date="2024-01" db="EMBL/GenBank/DDBJ databases">
        <title>The genomes of 5 underutilized Papilionoideae crops provide insights into root nodulation and disease resistanc.</title>
        <authorList>
            <person name="Jiang F."/>
        </authorList>
    </citation>
    <scope>NUCLEOTIDE SEQUENCE [LARGE SCALE GENOMIC DNA]</scope>
    <source>
        <strain evidence="1">DUOXIRENSHENG_FW03</strain>
        <tissue evidence="1">Leaves</tissue>
    </source>
</reference>
<dbReference type="AlphaFoldDB" id="A0AAN9NW68"/>
<dbReference type="EMBL" id="JAYMYS010000009">
    <property type="protein sequence ID" value="KAK7380505.1"/>
    <property type="molecule type" value="Genomic_DNA"/>
</dbReference>
<evidence type="ECO:0000313" key="1">
    <source>
        <dbReference type="EMBL" id="KAK7380505.1"/>
    </source>
</evidence>
<protein>
    <submittedName>
        <fullName evidence="1">Uncharacterized protein</fullName>
    </submittedName>
</protein>
<evidence type="ECO:0000313" key="2">
    <source>
        <dbReference type="Proteomes" id="UP001386955"/>
    </source>
</evidence>
<accession>A0AAN9NW68</accession>
<organism evidence="1 2">
    <name type="scientific">Psophocarpus tetragonolobus</name>
    <name type="common">Winged bean</name>
    <name type="synonym">Dolichos tetragonolobus</name>
    <dbReference type="NCBI Taxonomy" id="3891"/>
    <lineage>
        <taxon>Eukaryota</taxon>
        <taxon>Viridiplantae</taxon>
        <taxon>Streptophyta</taxon>
        <taxon>Embryophyta</taxon>
        <taxon>Tracheophyta</taxon>
        <taxon>Spermatophyta</taxon>
        <taxon>Magnoliopsida</taxon>
        <taxon>eudicotyledons</taxon>
        <taxon>Gunneridae</taxon>
        <taxon>Pentapetalae</taxon>
        <taxon>rosids</taxon>
        <taxon>fabids</taxon>
        <taxon>Fabales</taxon>
        <taxon>Fabaceae</taxon>
        <taxon>Papilionoideae</taxon>
        <taxon>50 kb inversion clade</taxon>
        <taxon>NPAAA clade</taxon>
        <taxon>indigoferoid/millettioid clade</taxon>
        <taxon>Phaseoleae</taxon>
        <taxon>Psophocarpus</taxon>
    </lineage>
</organism>
<keyword evidence="2" id="KW-1185">Reference proteome</keyword>
<sequence length="66" mass="7203">MNLDSCGGADGDTCGIVDTRAAVPVRCRFPDSKSATFGVYNAFRFRISRVPCRVRLNKARQYTAGS</sequence>
<gene>
    <name evidence="1" type="ORF">VNO78_33018</name>
</gene>
<comment type="caution">
    <text evidence="1">The sequence shown here is derived from an EMBL/GenBank/DDBJ whole genome shotgun (WGS) entry which is preliminary data.</text>
</comment>
<proteinExistence type="predicted"/>